<accession>A0A9X9BYX9</accession>
<keyword evidence="1" id="KW-0175">Coiled coil</keyword>
<dbReference type="Proteomes" id="UP000321307">
    <property type="component" value="Unassembled WGS sequence"/>
</dbReference>
<feature type="coiled-coil region" evidence="1">
    <location>
        <begin position="58"/>
        <end position="130"/>
    </location>
</feature>
<reference evidence="3 4" key="1">
    <citation type="submission" date="2019-07" db="EMBL/GenBank/DDBJ databases">
        <title>Serratia strains were isolated from fresh produce.</title>
        <authorList>
            <person name="Cho G.-S."/>
            <person name="Stein M."/>
            <person name="Lee W."/>
            <person name="Suh S.H."/>
            <person name="Franz C.M.A.P."/>
        </authorList>
    </citation>
    <scope>NUCLEOTIDE SEQUENCE [LARGE SCALE GENOMIC DNA]</scope>
    <source>
        <strain evidence="3 4">S17</strain>
    </source>
</reference>
<evidence type="ECO:0000256" key="1">
    <source>
        <dbReference type="SAM" id="Coils"/>
    </source>
</evidence>
<feature type="region of interest" description="Disordered" evidence="2">
    <location>
        <begin position="136"/>
        <end position="157"/>
    </location>
</feature>
<evidence type="ECO:0000313" key="4">
    <source>
        <dbReference type="Proteomes" id="UP000321307"/>
    </source>
</evidence>
<organism evidence="3 4">
    <name type="scientific">Serratia ureilytica</name>
    <dbReference type="NCBI Taxonomy" id="300181"/>
    <lineage>
        <taxon>Bacteria</taxon>
        <taxon>Pseudomonadati</taxon>
        <taxon>Pseudomonadota</taxon>
        <taxon>Gammaproteobacteria</taxon>
        <taxon>Enterobacterales</taxon>
        <taxon>Yersiniaceae</taxon>
        <taxon>Serratia</taxon>
    </lineage>
</organism>
<evidence type="ECO:0000313" key="3">
    <source>
        <dbReference type="EMBL" id="TXE22184.1"/>
    </source>
</evidence>
<gene>
    <name evidence="3" type="ORF">FOT63_25720</name>
</gene>
<dbReference type="RefSeq" id="WP_147839301.1">
    <property type="nucleotide sequence ID" value="NZ_VOUP01000056.1"/>
</dbReference>
<evidence type="ECO:0000256" key="2">
    <source>
        <dbReference type="SAM" id="MobiDB-lite"/>
    </source>
</evidence>
<dbReference type="AlphaFoldDB" id="A0A9X9BYX9"/>
<proteinExistence type="predicted"/>
<comment type="caution">
    <text evidence="3">The sequence shown here is derived from an EMBL/GenBank/DDBJ whole genome shotgun (WGS) entry which is preliminary data.</text>
</comment>
<name>A0A9X9BYX9_9GAMM</name>
<protein>
    <submittedName>
        <fullName evidence="3">Uncharacterized protein</fullName>
    </submittedName>
</protein>
<sequence>MTFIVKNAATLRLADGGSFDLIPGMHDDFPAAVKNHWAFAAYAEPVDTTRGDADKKGAAAAKQQIKQLQGELNDALEQLKAKEVTISEQMGEMDTLKIRITELEAQAAEADQLKARVTELEGQAAEAVELKARIAELEKPATEGEKKDAKKQPTTDS</sequence>
<dbReference type="EMBL" id="VOUP01000056">
    <property type="protein sequence ID" value="TXE22184.1"/>
    <property type="molecule type" value="Genomic_DNA"/>
</dbReference>